<gene>
    <name evidence="1" type="ORF">SPELUC_LOCUS17524</name>
</gene>
<name>A0ACA9RHC4_9GLOM</name>
<dbReference type="Proteomes" id="UP000789366">
    <property type="component" value="Unassembled WGS sequence"/>
</dbReference>
<keyword evidence="2" id="KW-1185">Reference proteome</keyword>
<dbReference type="EMBL" id="CAJVPW010072495">
    <property type="protein sequence ID" value="CAG8794454.1"/>
    <property type="molecule type" value="Genomic_DNA"/>
</dbReference>
<sequence length="48" mass="5627">MHIELTTNNAASMIVAKHELQVALSFLENYEYIHYKYIAHILNNTVKH</sequence>
<accession>A0ACA9RHC4</accession>
<evidence type="ECO:0000313" key="2">
    <source>
        <dbReference type="Proteomes" id="UP000789366"/>
    </source>
</evidence>
<evidence type="ECO:0000313" key="1">
    <source>
        <dbReference type="EMBL" id="CAG8794454.1"/>
    </source>
</evidence>
<proteinExistence type="predicted"/>
<protein>
    <submittedName>
        <fullName evidence="1">16784_t:CDS:1</fullName>
    </submittedName>
</protein>
<reference evidence="1" key="1">
    <citation type="submission" date="2021-06" db="EMBL/GenBank/DDBJ databases">
        <authorList>
            <person name="Kallberg Y."/>
            <person name="Tangrot J."/>
            <person name="Rosling A."/>
        </authorList>
    </citation>
    <scope>NUCLEOTIDE SEQUENCE</scope>
    <source>
        <strain evidence="1">28 12/20/2015</strain>
    </source>
</reference>
<feature type="non-terminal residue" evidence="1">
    <location>
        <position position="48"/>
    </location>
</feature>
<comment type="caution">
    <text evidence="1">The sequence shown here is derived from an EMBL/GenBank/DDBJ whole genome shotgun (WGS) entry which is preliminary data.</text>
</comment>
<organism evidence="1 2">
    <name type="scientific">Cetraspora pellucida</name>
    <dbReference type="NCBI Taxonomy" id="1433469"/>
    <lineage>
        <taxon>Eukaryota</taxon>
        <taxon>Fungi</taxon>
        <taxon>Fungi incertae sedis</taxon>
        <taxon>Mucoromycota</taxon>
        <taxon>Glomeromycotina</taxon>
        <taxon>Glomeromycetes</taxon>
        <taxon>Diversisporales</taxon>
        <taxon>Gigasporaceae</taxon>
        <taxon>Cetraspora</taxon>
    </lineage>
</organism>